<dbReference type="InterPro" id="IPR012651">
    <property type="entry name" value="Thia_Transptr_ThiT"/>
</dbReference>
<accession>A0A1G9T071</accession>
<dbReference type="GO" id="GO:0015234">
    <property type="term" value="F:thiamine transmembrane transporter activity"/>
    <property type="evidence" value="ECO:0007669"/>
    <property type="project" value="InterPro"/>
</dbReference>
<gene>
    <name evidence="2" type="ORF">SAMN04488502_104172</name>
</gene>
<evidence type="ECO:0000313" key="3">
    <source>
        <dbReference type="Proteomes" id="UP000214880"/>
    </source>
</evidence>
<keyword evidence="3" id="KW-1185">Reference proteome</keyword>
<reference evidence="2 3" key="1">
    <citation type="submission" date="2016-10" db="EMBL/GenBank/DDBJ databases">
        <authorList>
            <person name="de Groot N.N."/>
        </authorList>
    </citation>
    <scope>NUCLEOTIDE SEQUENCE [LARGE SCALE GENOMIC DNA]</scope>
    <source>
        <strain evidence="2 3">DSM 1736</strain>
    </source>
</reference>
<evidence type="ECO:0000313" key="2">
    <source>
        <dbReference type="EMBL" id="SDM41040.1"/>
    </source>
</evidence>
<keyword evidence="1" id="KW-0472">Membrane</keyword>
<protein>
    <submittedName>
        <fullName evidence="2">Thiamine transporter</fullName>
    </submittedName>
</protein>
<feature type="transmembrane region" description="Helical" evidence="1">
    <location>
        <begin position="43"/>
        <end position="67"/>
    </location>
</feature>
<dbReference type="Gene3D" id="1.10.1760.20">
    <property type="match status" value="1"/>
</dbReference>
<sequence>MQRMEMILGSKPALLLEHQAGIFTLAAVAVLLSGLAYSRKRRISTLMLVHIGCLLAVTVILHTFRLFHLPQGGSITPGGMIPLLLIAFRYGPAGGYLAGFAYGMINLIQDPYLLHPVQLLLDYPLPYMALGLAGYFRNRMYLGAAAGILGRFACHFISGAVFFASYAPPGVSPYWYSLSFNAAYLGPELAICLIILRVLPVQRILLQMGVKAALQTGPVEAPMPRQKN</sequence>
<feature type="transmembrane region" description="Helical" evidence="1">
    <location>
        <begin position="148"/>
        <end position="168"/>
    </location>
</feature>
<proteinExistence type="predicted"/>
<dbReference type="AlphaFoldDB" id="A0A1G9T071"/>
<organism evidence="2 3">
    <name type="scientific">Dendrosporobacter quercicolus</name>
    <dbReference type="NCBI Taxonomy" id="146817"/>
    <lineage>
        <taxon>Bacteria</taxon>
        <taxon>Bacillati</taxon>
        <taxon>Bacillota</taxon>
        <taxon>Negativicutes</taxon>
        <taxon>Selenomonadales</taxon>
        <taxon>Sporomusaceae</taxon>
        <taxon>Dendrosporobacter</taxon>
    </lineage>
</organism>
<name>A0A1G9T071_9FIRM</name>
<feature type="transmembrane region" description="Helical" evidence="1">
    <location>
        <begin position="20"/>
        <end position="37"/>
    </location>
</feature>
<feature type="transmembrane region" description="Helical" evidence="1">
    <location>
        <begin position="174"/>
        <end position="199"/>
    </location>
</feature>
<keyword evidence="1" id="KW-0812">Transmembrane</keyword>
<dbReference type="Proteomes" id="UP000214880">
    <property type="component" value="Unassembled WGS sequence"/>
</dbReference>
<dbReference type="Pfam" id="PF09515">
    <property type="entry name" value="Thia_YuaJ"/>
    <property type="match status" value="1"/>
</dbReference>
<dbReference type="STRING" id="146817.SAMN04488502_104172"/>
<evidence type="ECO:0000256" key="1">
    <source>
        <dbReference type="SAM" id="Phobius"/>
    </source>
</evidence>
<keyword evidence="1" id="KW-1133">Transmembrane helix</keyword>
<dbReference type="NCBIfam" id="TIGR02357">
    <property type="entry name" value="ECF_ThiT_YuaJ"/>
    <property type="match status" value="1"/>
</dbReference>
<feature type="transmembrane region" description="Helical" evidence="1">
    <location>
        <begin position="79"/>
        <end position="105"/>
    </location>
</feature>
<dbReference type="GO" id="GO:0005886">
    <property type="term" value="C:plasma membrane"/>
    <property type="evidence" value="ECO:0007669"/>
    <property type="project" value="InterPro"/>
</dbReference>
<dbReference type="EMBL" id="FNHB01000004">
    <property type="protein sequence ID" value="SDM41040.1"/>
    <property type="molecule type" value="Genomic_DNA"/>
</dbReference>